<gene>
    <name evidence="3" type="ORF">PO878_10345</name>
</gene>
<name>A0AAE9YIE8_9ACTN</name>
<dbReference type="GO" id="GO:0005886">
    <property type="term" value="C:plasma membrane"/>
    <property type="evidence" value="ECO:0007669"/>
    <property type="project" value="TreeGrafter"/>
</dbReference>
<dbReference type="PANTHER" id="PTHR39428">
    <property type="entry name" value="F420H(2)-DEPENDENT QUINONE REDUCTASE RV1261C"/>
    <property type="match status" value="1"/>
</dbReference>
<dbReference type="RefSeq" id="WP_272738636.1">
    <property type="nucleotide sequence ID" value="NZ_CP116942.1"/>
</dbReference>
<dbReference type="NCBIfam" id="TIGR00026">
    <property type="entry name" value="hi_GC_TIGR00026"/>
    <property type="match status" value="1"/>
</dbReference>
<dbReference type="EMBL" id="CP116942">
    <property type="protein sequence ID" value="WCO69122.1"/>
    <property type="molecule type" value="Genomic_DNA"/>
</dbReference>
<organism evidence="3 4">
    <name type="scientific">Iamia majanohamensis</name>
    <dbReference type="NCBI Taxonomy" id="467976"/>
    <lineage>
        <taxon>Bacteria</taxon>
        <taxon>Bacillati</taxon>
        <taxon>Actinomycetota</taxon>
        <taxon>Acidimicrobiia</taxon>
        <taxon>Acidimicrobiales</taxon>
        <taxon>Iamiaceae</taxon>
        <taxon>Iamia</taxon>
    </lineage>
</organism>
<dbReference type="InterPro" id="IPR004378">
    <property type="entry name" value="F420H2_quin_Rdtase"/>
</dbReference>
<dbReference type="AlphaFoldDB" id="A0AAE9YIE8"/>
<dbReference type="Gene3D" id="2.30.110.10">
    <property type="entry name" value="Electron Transport, Fmn-binding Protein, Chain A"/>
    <property type="match status" value="1"/>
</dbReference>
<accession>A0AAE9YIE8</accession>
<sequence length="162" mass="17863">MDRIAIDGLWGRTVQKVAGSPAFARVGPHVVPPVDRALHRLTGGRVLLSRALLPGLVLTTTGRRSGLSRESPLMCVPEPEGTWLVLGSNFGQTHHPAWTANLLARPEASISYGREDIPVTAELLEGEARATAWDRATAIWPTFDRYAARAERQIRVFRLHRT</sequence>
<comment type="similarity">
    <text evidence="1">Belongs to the F420H(2)-dependent quinone reductase family.</text>
</comment>
<dbReference type="Proteomes" id="UP001216390">
    <property type="component" value="Chromosome"/>
</dbReference>
<dbReference type="GO" id="GO:0070967">
    <property type="term" value="F:coenzyme F420 binding"/>
    <property type="evidence" value="ECO:0007669"/>
    <property type="project" value="TreeGrafter"/>
</dbReference>
<evidence type="ECO:0000256" key="2">
    <source>
        <dbReference type="ARBA" id="ARBA00049106"/>
    </source>
</evidence>
<proteinExistence type="inferred from homology"/>
<dbReference type="Pfam" id="PF04075">
    <property type="entry name" value="F420H2_quin_red"/>
    <property type="match status" value="1"/>
</dbReference>
<evidence type="ECO:0000256" key="1">
    <source>
        <dbReference type="ARBA" id="ARBA00008710"/>
    </source>
</evidence>
<evidence type="ECO:0000313" key="3">
    <source>
        <dbReference type="EMBL" id="WCO69122.1"/>
    </source>
</evidence>
<comment type="catalytic activity">
    <reaction evidence="2">
        <text>oxidized coenzyme F420-(gamma-L-Glu)(n) + a quinol + H(+) = reduced coenzyme F420-(gamma-L-Glu)(n) + a quinone</text>
        <dbReference type="Rhea" id="RHEA:39663"/>
        <dbReference type="Rhea" id="RHEA-COMP:12939"/>
        <dbReference type="Rhea" id="RHEA-COMP:14378"/>
        <dbReference type="ChEBI" id="CHEBI:15378"/>
        <dbReference type="ChEBI" id="CHEBI:24646"/>
        <dbReference type="ChEBI" id="CHEBI:132124"/>
        <dbReference type="ChEBI" id="CHEBI:133980"/>
        <dbReference type="ChEBI" id="CHEBI:139511"/>
    </reaction>
</comment>
<dbReference type="InterPro" id="IPR012349">
    <property type="entry name" value="Split_barrel_FMN-bd"/>
</dbReference>
<evidence type="ECO:0000313" key="4">
    <source>
        <dbReference type="Proteomes" id="UP001216390"/>
    </source>
</evidence>
<reference evidence="3" key="1">
    <citation type="submission" date="2023-01" db="EMBL/GenBank/DDBJ databases">
        <title>The diversity of Class Acidimicrobiia in South China Sea sediment environments and the proposal of Iamia marina sp. nov., a novel species of the genus Iamia.</title>
        <authorList>
            <person name="He Y."/>
            <person name="Tian X."/>
        </authorList>
    </citation>
    <scope>NUCLEOTIDE SEQUENCE</scope>
    <source>
        <strain evidence="3">DSM 19957</strain>
    </source>
</reference>
<dbReference type="GO" id="GO:0016491">
    <property type="term" value="F:oxidoreductase activity"/>
    <property type="evidence" value="ECO:0007669"/>
    <property type="project" value="InterPro"/>
</dbReference>
<keyword evidence="4" id="KW-1185">Reference proteome</keyword>
<dbReference type="KEGG" id="ima:PO878_10345"/>
<protein>
    <submittedName>
        <fullName evidence="3">Nitroreductase family deazaflavin-dependent oxidoreductase</fullName>
    </submittedName>
</protein>
<dbReference type="PANTHER" id="PTHR39428:SF1">
    <property type="entry name" value="F420H(2)-DEPENDENT QUINONE REDUCTASE RV1261C"/>
    <property type="match status" value="1"/>
</dbReference>